<keyword evidence="2" id="KW-1133">Transmembrane helix</keyword>
<dbReference type="Proteomes" id="UP000025227">
    <property type="component" value="Unplaced"/>
</dbReference>
<dbReference type="Gene3D" id="3.80.20.20">
    <property type="entry name" value="Receptor L-domain"/>
    <property type="match status" value="1"/>
</dbReference>
<evidence type="ECO:0000259" key="4">
    <source>
        <dbReference type="Pfam" id="PF01030"/>
    </source>
</evidence>
<evidence type="ECO:0000256" key="3">
    <source>
        <dbReference type="SAM" id="SignalP"/>
    </source>
</evidence>
<proteinExistence type="predicted"/>
<accession>A0A7I4YVG5</accession>
<feature type="domain" description="Receptor L-domain" evidence="4">
    <location>
        <begin position="62"/>
        <end position="145"/>
    </location>
</feature>
<feature type="chain" id="PRO_5029739944" evidence="3">
    <location>
        <begin position="16"/>
        <end position="277"/>
    </location>
</feature>
<keyword evidence="2" id="KW-0812">Transmembrane</keyword>
<name>A0A7I4YVG5_HAECO</name>
<feature type="signal peptide" evidence="3">
    <location>
        <begin position="1"/>
        <end position="15"/>
    </location>
</feature>
<evidence type="ECO:0000313" key="5">
    <source>
        <dbReference type="Proteomes" id="UP000025227"/>
    </source>
</evidence>
<dbReference type="InterPro" id="IPR036941">
    <property type="entry name" value="Rcpt_L-dom_sf"/>
</dbReference>
<dbReference type="WBParaSite" id="HCON_00152900-00001">
    <property type="protein sequence ID" value="HCON_00152900-00001"/>
    <property type="gene ID" value="HCON_00152900"/>
</dbReference>
<organism evidence="5 6">
    <name type="scientific">Haemonchus contortus</name>
    <name type="common">Barber pole worm</name>
    <dbReference type="NCBI Taxonomy" id="6289"/>
    <lineage>
        <taxon>Eukaryota</taxon>
        <taxon>Metazoa</taxon>
        <taxon>Ecdysozoa</taxon>
        <taxon>Nematoda</taxon>
        <taxon>Chromadorea</taxon>
        <taxon>Rhabditida</taxon>
        <taxon>Rhabditina</taxon>
        <taxon>Rhabditomorpha</taxon>
        <taxon>Strongyloidea</taxon>
        <taxon>Trichostrongylidae</taxon>
        <taxon>Haemonchus</taxon>
    </lineage>
</organism>
<dbReference type="OrthoDB" id="10388102at2759"/>
<keyword evidence="2" id="KW-0472">Membrane</keyword>
<reference evidence="6" key="1">
    <citation type="submission" date="2020-12" db="UniProtKB">
        <authorList>
            <consortium name="WormBaseParasite"/>
        </authorList>
    </citation>
    <scope>IDENTIFICATION</scope>
    <source>
        <strain evidence="6">MHco3</strain>
    </source>
</reference>
<feature type="region of interest" description="Disordered" evidence="1">
    <location>
        <begin position="23"/>
        <end position="44"/>
    </location>
</feature>
<dbReference type="Pfam" id="PF01030">
    <property type="entry name" value="Recep_L_domain"/>
    <property type="match status" value="1"/>
</dbReference>
<protein>
    <submittedName>
        <fullName evidence="6">Recep_L_domain domain-containing protein</fullName>
    </submittedName>
</protein>
<feature type="transmembrane region" description="Helical" evidence="2">
    <location>
        <begin position="211"/>
        <end position="238"/>
    </location>
</feature>
<keyword evidence="5" id="KW-1185">Reference proteome</keyword>
<dbReference type="OMA" id="NNIGFET"/>
<evidence type="ECO:0000313" key="6">
    <source>
        <dbReference type="WBParaSite" id="HCON_00152900-00001"/>
    </source>
</evidence>
<dbReference type="SUPFAM" id="SSF52058">
    <property type="entry name" value="L domain-like"/>
    <property type="match status" value="1"/>
</dbReference>
<evidence type="ECO:0000256" key="2">
    <source>
        <dbReference type="SAM" id="Phobius"/>
    </source>
</evidence>
<sequence>MRVLLIFWAVGSVLGGSNRKRVAMDRREDDSDSDDDRDRKADTCSGGSVDHDFMEYFLKRTCTIISGNLHLKDLDGSQGLEELSRIRKISGGALIFEDNYGIKSISFLKNLEEIDNSQAETPALFISNNIGFETIGLPSLRQIVSAGYGPIIEIYSLSEISKKDENRLRNLVGERYEIHYHILPVEQEDHNTILKRICRCRKMGGEENEKIHAVVIIITTGVATLAILAVVIVFMIYWKEMSRKKEEMKAPELAVTEEIKEIPSRAPPGSAELTTSN</sequence>
<dbReference type="AlphaFoldDB" id="A0A7I4YVG5"/>
<evidence type="ECO:0000256" key="1">
    <source>
        <dbReference type="SAM" id="MobiDB-lite"/>
    </source>
</evidence>
<keyword evidence="3" id="KW-0732">Signal</keyword>
<dbReference type="InterPro" id="IPR000494">
    <property type="entry name" value="Rcpt_L-dom"/>
</dbReference>